<comment type="caution">
    <text evidence="3">The sequence shown here is derived from an EMBL/GenBank/DDBJ whole genome shotgun (WGS) entry which is preliminary data.</text>
</comment>
<accession>A0A413I9W4</accession>
<dbReference type="Proteomes" id="UP000283426">
    <property type="component" value="Unassembled WGS sequence"/>
</dbReference>
<sequence length="91" mass="10131">MKRKLILGSCVCIVITIFNFANMLNVDDLKLELLFDKIEALAAGETLPPIDVICSNAGWGRCWAIDKYGSLPTSFKCYFTGDQSHLCPKPF</sequence>
<proteinExistence type="predicted"/>
<dbReference type="RefSeq" id="WP_041556923.1">
    <property type="nucleotide sequence ID" value="NZ_JABWDG010000013.1"/>
</dbReference>
<dbReference type="GeneID" id="61276141"/>
<dbReference type="EMBL" id="QRYW01000007">
    <property type="protein sequence ID" value="RGV29137.1"/>
    <property type="molecule type" value="Genomic_DNA"/>
</dbReference>
<organism evidence="3 5">
    <name type="scientific">Odoribacter splanchnicus</name>
    <dbReference type="NCBI Taxonomy" id="28118"/>
    <lineage>
        <taxon>Bacteria</taxon>
        <taxon>Pseudomonadati</taxon>
        <taxon>Bacteroidota</taxon>
        <taxon>Bacteroidia</taxon>
        <taxon>Bacteroidales</taxon>
        <taxon>Odoribacteraceae</taxon>
        <taxon>Odoribacter</taxon>
    </lineage>
</organism>
<evidence type="ECO:0008006" key="6">
    <source>
        <dbReference type="Google" id="ProtNLM"/>
    </source>
</evidence>
<reference evidence="1" key="2">
    <citation type="submission" date="2022-01" db="EMBL/GenBank/DDBJ databases">
        <title>Collection of gut derived symbiotic bacterial strains cultured from healthy donors.</title>
        <authorList>
            <person name="Lin H."/>
            <person name="Kohout C."/>
            <person name="Waligurski E."/>
            <person name="Pamer E.G."/>
        </authorList>
    </citation>
    <scope>NUCLEOTIDE SEQUENCE</scope>
    <source>
        <strain evidence="1">DFI.1.149</strain>
    </source>
</reference>
<evidence type="ECO:0000313" key="1">
    <source>
        <dbReference type="EMBL" id="MCG4960384.1"/>
    </source>
</evidence>
<dbReference type="Proteomes" id="UP001199750">
    <property type="component" value="Unassembled WGS sequence"/>
</dbReference>
<reference evidence="4 5" key="1">
    <citation type="submission" date="2018-08" db="EMBL/GenBank/DDBJ databases">
        <title>A genome reference for cultivated species of the human gut microbiota.</title>
        <authorList>
            <person name="Zou Y."/>
            <person name="Xue W."/>
            <person name="Luo G."/>
        </authorList>
    </citation>
    <scope>NUCLEOTIDE SEQUENCE [LARGE SCALE GENOMIC DNA]</scope>
    <source>
        <strain evidence="2 4">AF14-6AC</strain>
        <strain evidence="3 5">OF03-11</strain>
    </source>
</reference>
<protein>
    <recommendedName>
        <fullName evidence="6">NVEALA protein</fullName>
    </recommendedName>
</protein>
<dbReference type="AlphaFoldDB" id="A0A413I9W4"/>
<dbReference type="Proteomes" id="UP000284434">
    <property type="component" value="Unassembled WGS sequence"/>
</dbReference>
<gene>
    <name evidence="2" type="ORF">DWW24_04615</name>
    <name evidence="3" type="ORF">DXA53_13475</name>
    <name evidence="1" type="ORF">L0P03_11065</name>
</gene>
<name>A0A413I9W4_9BACT</name>
<dbReference type="EMBL" id="JAKNDN010000020">
    <property type="protein sequence ID" value="MCG4960384.1"/>
    <property type="molecule type" value="Genomic_DNA"/>
</dbReference>
<evidence type="ECO:0000313" key="5">
    <source>
        <dbReference type="Proteomes" id="UP000284434"/>
    </source>
</evidence>
<evidence type="ECO:0000313" key="2">
    <source>
        <dbReference type="EMBL" id="RGV29137.1"/>
    </source>
</evidence>
<dbReference type="EMBL" id="QSCO01000019">
    <property type="protein sequence ID" value="RGY05215.1"/>
    <property type="molecule type" value="Genomic_DNA"/>
</dbReference>
<evidence type="ECO:0000313" key="3">
    <source>
        <dbReference type="EMBL" id="RGY05215.1"/>
    </source>
</evidence>
<evidence type="ECO:0000313" key="4">
    <source>
        <dbReference type="Proteomes" id="UP000283426"/>
    </source>
</evidence>